<gene>
    <name evidence="2" type="ORF">FUA23_14950</name>
</gene>
<dbReference type="AlphaFoldDB" id="A0A5C7FQV7"/>
<dbReference type="PROSITE" id="PS51257">
    <property type="entry name" value="PROKAR_LIPOPROTEIN"/>
    <property type="match status" value="1"/>
</dbReference>
<keyword evidence="1" id="KW-0732">Signal</keyword>
<dbReference type="Proteomes" id="UP000321907">
    <property type="component" value="Unassembled WGS sequence"/>
</dbReference>
<evidence type="ECO:0000256" key="1">
    <source>
        <dbReference type="SAM" id="SignalP"/>
    </source>
</evidence>
<keyword evidence="3" id="KW-1185">Reference proteome</keyword>
<accession>A0A5C7FQV7</accession>
<proteinExistence type="predicted"/>
<evidence type="ECO:0000313" key="2">
    <source>
        <dbReference type="EMBL" id="TXF88431.1"/>
    </source>
</evidence>
<comment type="caution">
    <text evidence="2">The sequence shown here is derived from an EMBL/GenBank/DDBJ whole genome shotgun (WGS) entry which is preliminary data.</text>
</comment>
<feature type="chain" id="PRO_5022885185" evidence="1">
    <location>
        <begin position="24"/>
        <end position="342"/>
    </location>
</feature>
<dbReference type="OrthoDB" id="1491128at2"/>
<evidence type="ECO:0000313" key="3">
    <source>
        <dbReference type="Proteomes" id="UP000321907"/>
    </source>
</evidence>
<protein>
    <submittedName>
        <fullName evidence="2">DUF4249 family protein</fullName>
    </submittedName>
</protein>
<name>A0A5C7FQV7_9BACT</name>
<sequence length="342" mass="37784">MQSKPLQMQLRFTLLVLTALALAGCRDDFSLEADYQDVPVAYAYLNPDDSRHFIRVEKAFLEAGGNAEAVAGIADSIYYGAEDVTVILENVTQNTSREMERVNAQDYGLERTDGIFAQSPNIAYSLTDQELPLFGGNTVRLTIQRPGEEDAVAETNLIPAIEISRPGEMVRVDDYPRPVAVVWSKEEEAAIYDITIFFTIRELYPSDPDRNRTVQLEWPVVSGFVPGPEQSSSNLVSYDIQSESFFQFIGSALEEEAGVTRRFQFFDIQVAAAGQEVLDRRTLENANAGITSSQSLPRYSNLIGGLGLVTSSTSALKEGIQFDNGSLDSLEAGIYTRDLGFR</sequence>
<organism evidence="2 3">
    <name type="scientific">Neolewinella aurantiaca</name>
    <dbReference type="NCBI Taxonomy" id="2602767"/>
    <lineage>
        <taxon>Bacteria</taxon>
        <taxon>Pseudomonadati</taxon>
        <taxon>Bacteroidota</taxon>
        <taxon>Saprospiria</taxon>
        <taxon>Saprospirales</taxon>
        <taxon>Lewinellaceae</taxon>
        <taxon>Neolewinella</taxon>
    </lineage>
</organism>
<reference evidence="2 3" key="1">
    <citation type="submission" date="2019-08" db="EMBL/GenBank/DDBJ databases">
        <title>Lewinella sp. strain SSH13 Genome sequencing and assembly.</title>
        <authorList>
            <person name="Kim I."/>
        </authorList>
    </citation>
    <scope>NUCLEOTIDE SEQUENCE [LARGE SCALE GENOMIC DNA]</scope>
    <source>
        <strain evidence="2 3">SSH13</strain>
    </source>
</reference>
<feature type="signal peptide" evidence="1">
    <location>
        <begin position="1"/>
        <end position="23"/>
    </location>
</feature>
<dbReference type="EMBL" id="VOXD01000023">
    <property type="protein sequence ID" value="TXF88431.1"/>
    <property type="molecule type" value="Genomic_DNA"/>
</dbReference>